<sequence>MSIAAIVHLILHGLVPGLAARLLFYGHWRRAWIVMLATMAVDLDHLLADPIYDPARCSLAVHPLHRPPAIVAYAALLVPVQTRIVATGLLIHMTLDACDCVIQRA</sequence>
<reference evidence="1 2" key="1">
    <citation type="submission" date="2024-06" db="EMBL/GenBank/DDBJ databases">
        <authorList>
            <person name="Li Z."/>
            <person name="Jiang Y."/>
        </authorList>
    </citation>
    <scope>NUCLEOTIDE SEQUENCE [LARGE SCALE GENOMIC DNA]</scope>
    <source>
        <strain evidence="1 2">HSW-8</strain>
    </source>
</reference>
<comment type="caution">
    <text evidence="1">The sequence shown here is derived from an EMBL/GenBank/DDBJ whole genome shotgun (WGS) entry which is preliminary data.</text>
</comment>
<proteinExistence type="predicted"/>
<organism evidence="1 2">
    <name type="scientific">Sinimarinibacterium thermocellulolyticum</name>
    <dbReference type="NCBI Taxonomy" id="3170016"/>
    <lineage>
        <taxon>Bacteria</taxon>
        <taxon>Pseudomonadati</taxon>
        <taxon>Pseudomonadota</taxon>
        <taxon>Gammaproteobacteria</taxon>
        <taxon>Nevskiales</taxon>
        <taxon>Nevskiaceae</taxon>
        <taxon>Sinimarinibacterium</taxon>
    </lineage>
</organism>
<accession>A0ABV2ACZ5</accession>
<dbReference type="EMBL" id="JBEPIJ010000021">
    <property type="protein sequence ID" value="MES0875108.1"/>
    <property type="molecule type" value="Genomic_DNA"/>
</dbReference>
<dbReference type="Proteomes" id="UP001465331">
    <property type="component" value="Unassembled WGS sequence"/>
</dbReference>
<name>A0ABV2ACZ5_9GAMM</name>
<evidence type="ECO:0000313" key="2">
    <source>
        <dbReference type="Proteomes" id="UP001465331"/>
    </source>
</evidence>
<dbReference type="Pfam" id="PF19617">
    <property type="entry name" value="DUF6122"/>
    <property type="match status" value="1"/>
</dbReference>
<protein>
    <submittedName>
        <fullName evidence="1">DUF6122 family protein</fullName>
    </submittedName>
</protein>
<dbReference type="InterPro" id="IPR046125">
    <property type="entry name" value="DUF6122"/>
</dbReference>
<dbReference type="RefSeq" id="WP_352890483.1">
    <property type="nucleotide sequence ID" value="NZ_JBEPIJ010000021.1"/>
</dbReference>
<keyword evidence="2" id="KW-1185">Reference proteome</keyword>
<evidence type="ECO:0000313" key="1">
    <source>
        <dbReference type="EMBL" id="MES0875108.1"/>
    </source>
</evidence>
<gene>
    <name evidence="1" type="ORF">ABSH63_13985</name>
</gene>